<evidence type="ECO:0000313" key="2">
    <source>
        <dbReference type="Proteomes" id="UP001159427"/>
    </source>
</evidence>
<name>A0ABN8QP74_9CNID</name>
<sequence length="107" mass="12755">MAGGTRHTNFCDNIEAYHNKKKEEQFYDFIIRDKDVPDVFSSWLSCSFIKKEREAVVHYSSYNREIKIHGYAKQQTAWWCFFFQLQRVNSSNQEWQEELVTGTSVTT</sequence>
<accession>A0ABN8QP74</accession>
<proteinExistence type="predicted"/>
<dbReference type="Proteomes" id="UP001159427">
    <property type="component" value="Unassembled WGS sequence"/>
</dbReference>
<gene>
    <name evidence="1" type="ORF">PEVE_00005968</name>
</gene>
<dbReference type="EMBL" id="CALNXI010001385">
    <property type="protein sequence ID" value="CAH3167214.1"/>
    <property type="molecule type" value="Genomic_DNA"/>
</dbReference>
<organism evidence="1 2">
    <name type="scientific">Porites evermanni</name>
    <dbReference type="NCBI Taxonomy" id="104178"/>
    <lineage>
        <taxon>Eukaryota</taxon>
        <taxon>Metazoa</taxon>
        <taxon>Cnidaria</taxon>
        <taxon>Anthozoa</taxon>
        <taxon>Hexacorallia</taxon>
        <taxon>Scleractinia</taxon>
        <taxon>Fungiina</taxon>
        <taxon>Poritidae</taxon>
        <taxon>Porites</taxon>
    </lineage>
</organism>
<reference evidence="1 2" key="1">
    <citation type="submission" date="2022-05" db="EMBL/GenBank/DDBJ databases">
        <authorList>
            <consortium name="Genoscope - CEA"/>
            <person name="William W."/>
        </authorList>
    </citation>
    <scope>NUCLEOTIDE SEQUENCE [LARGE SCALE GENOMIC DNA]</scope>
</reference>
<comment type="caution">
    <text evidence="1">The sequence shown here is derived from an EMBL/GenBank/DDBJ whole genome shotgun (WGS) entry which is preliminary data.</text>
</comment>
<protein>
    <submittedName>
        <fullName evidence="1">Uncharacterized protein</fullName>
    </submittedName>
</protein>
<keyword evidence="2" id="KW-1185">Reference proteome</keyword>
<evidence type="ECO:0000313" key="1">
    <source>
        <dbReference type="EMBL" id="CAH3167214.1"/>
    </source>
</evidence>